<dbReference type="PANTHER" id="PTHR11022:SF41">
    <property type="entry name" value="PEPTIDOGLYCAN-RECOGNITION PROTEIN LC-RELATED"/>
    <property type="match status" value="1"/>
</dbReference>
<dbReference type="GO" id="GO:0008270">
    <property type="term" value="F:zinc ion binding"/>
    <property type="evidence" value="ECO:0007669"/>
    <property type="project" value="InterPro"/>
</dbReference>
<feature type="domain" description="N-acetylmuramoyl-L-alanine amidase" evidence="2">
    <location>
        <begin position="167"/>
        <end position="334"/>
    </location>
</feature>
<evidence type="ECO:0000313" key="5">
    <source>
        <dbReference type="Proteomes" id="UP000242415"/>
    </source>
</evidence>
<dbReference type="PROSITE" id="PS51318">
    <property type="entry name" value="TAT"/>
    <property type="match status" value="1"/>
</dbReference>
<sequence>MTSRRVLLTAAAGIAAAAALPVTGVAALPGTLARRREPVAGGTQVARTPFALSHLVVAWNGAGRPAIRTRSGSGWSDWAPVRVGHHGRADSAAGRRSALVTVPDGEGYEVDCCGEARDLSVTELNTATGRGAARQRPGGTELRIAGRSAPVRYLDRVAWGADKAVRGAAPWPPRYAPVQTLTVHYTAGANDDPDPAATVRAIHYYDAVTRGWGDMGYNLLIDEAGTVYEGRRSGTRAPLLGPAAGNGRPQMVTGAHVTDHNRGNAGVVLLGDFADRLPTPAAREALTEVLALLAGVANLNPLGSTTYADPSLSVTRKVSTIAGHRDYAPTDCPGGAYYLQLPALRKDVARLLHG</sequence>
<dbReference type="SUPFAM" id="SSF55846">
    <property type="entry name" value="N-acetylmuramoyl-L-alanine amidase-like"/>
    <property type="match status" value="1"/>
</dbReference>
<dbReference type="Gene3D" id="3.40.80.10">
    <property type="entry name" value="Peptidoglycan recognition protein-like"/>
    <property type="match status" value="1"/>
</dbReference>
<gene>
    <name evidence="4" type="ORF">SAMN05444365_1225</name>
</gene>
<dbReference type="SMART" id="SM00701">
    <property type="entry name" value="PGRP"/>
    <property type="match status" value="1"/>
</dbReference>
<dbReference type="InterPro" id="IPR002502">
    <property type="entry name" value="Amidase_domain"/>
</dbReference>
<keyword evidence="5" id="KW-1185">Reference proteome</keyword>
<comment type="similarity">
    <text evidence="1">Belongs to the N-acetylmuramoyl-L-alanine amidase 2 family.</text>
</comment>
<dbReference type="CDD" id="cd06583">
    <property type="entry name" value="PGRP"/>
    <property type="match status" value="1"/>
</dbReference>
<accession>A0A1H3TBM2</accession>
<dbReference type="EMBL" id="FNPH01000022">
    <property type="protein sequence ID" value="SDZ47241.1"/>
    <property type="molecule type" value="Genomic_DNA"/>
</dbReference>
<dbReference type="InterPro" id="IPR036505">
    <property type="entry name" value="Amidase/PGRP_sf"/>
</dbReference>
<dbReference type="InterPro" id="IPR006619">
    <property type="entry name" value="PGRP_domain_met/bac"/>
</dbReference>
<dbReference type="GO" id="GO:0009253">
    <property type="term" value="P:peptidoglycan catabolic process"/>
    <property type="evidence" value="ECO:0007669"/>
    <property type="project" value="InterPro"/>
</dbReference>
<organism evidence="4 5">
    <name type="scientific">Micromonospora pattaloongensis</name>
    <dbReference type="NCBI Taxonomy" id="405436"/>
    <lineage>
        <taxon>Bacteria</taxon>
        <taxon>Bacillati</taxon>
        <taxon>Actinomycetota</taxon>
        <taxon>Actinomycetes</taxon>
        <taxon>Micromonosporales</taxon>
        <taxon>Micromonosporaceae</taxon>
        <taxon>Micromonospora</taxon>
    </lineage>
</organism>
<dbReference type="InterPro" id="IPR006311">
    <property type="entry name" value="TAT_signal"/>
</dbReference>
<protein>
    <submittedName>
        <fullName evidence="4">N-acetylmuramoyl-L-alanine amidase</fullName>
    </submittedName>
</protein>
<dbReference type="InterPro" id="IPR015510">
    <property type="entry name" value="PGRP"/>
</dbReference>
<evidence type="ECO:0000313" key="4">
    <source>
        <dbReference type="EMBL" id="SDZ47241.1"/>
    </source>
</evidence>
<feature type="domain" description="Peptidoglycan recognition protein family" evidence="3">
    <location>
        <begin position="151"/>
        <end position="313"/>
    </location>
</feature>
<dbReference type="STRING" id="405436.SAMN05444365_1225"/>
<dbReference type="PANTHER" id="PTHR11022">
    <property type="entry name" value="PEPTIDOGLYCAN RECOGNITION PROTEIN"/>
    <property type="match status" value="1"/>
</dbReference>
<name>A0A1H3TBM2_9ACTN</name>
<dbReference type="Pfam" id="PF01510">
    <property type="entry name" value="Amidase_2"/>
    <property type="match status" value="1"/>
</dbReference>
<dbReference type="SMART" id="SM00644">
    <property type="entry name" value="Ami_2"/>
    <property type="match status" value="1"/>
</dbReference>
<dbReference type="GO" id="GO:0008745">
    <property type="term" value="F:N-acetylmuramoyl-L-alanine amidase activity"/>
    <property type="evidence" value="ECO:0007669"/>
    <property type="project" value="InterPro"/>
</dbReference>
<reference evidence="5" key="1">
    <citation type="submission" date="2016-10" db="EMBL/GenBank/DDBJ databases">
        <authorList>
            <person name="Varghese N."/>
            <person name="Submissions S."/>
        </authorList>
    </citation>
    <scope>NUCLEOTIDE SEQUENCE [LARGE SCALE GENOMIC DNA]</scope>
    <source>
        <strain evidence="5">DSM 45245</strain>
    </source>
</reference>
<evidence type="ECO:0000259" key="2">
    <source>
        <dbReference type="SMART" id="SM00644"/>
    </source>
</evidence>
<evidence type="ECO:0000259" key="3">
    <source>
        <dbReference type="SMART" id="SM00701"/>
    </source>
</evidence>
<evidence type="ECO:0000256" key="1">
    <source>
        <dbReference type="ARBA" id="ARBA00007553"/>
    </source>
</evidence>
<dbReference type="RefSeq" id="WP_175543796.1">
    <property type="nucleotide sequence ID" value="NZ_FNPH01000022.1"/>
</dbReference>
<dbReference type="AlphaFoldDB" id="A0A1H3TBM2"/>
<dbReference type="Proteomes" id="UP000242415">
    <property type="component" value="Unassembled WGS sequence"/>
</dbReference>
<proteinExistence type="inferred from homology"/>